<keyword evidence="6" id="KW-0862">Zinc</keyword>
<dbReference type="Gene3D" id="3.30.40.10">
    <property type="entry name" value="Zinc/RING finger domain, C3HC4 (zinc finger)"/>
    <property type="match status" value="1"/>
</dbReference>
<evidence type="ECO:0000259" key="10">
    <source>
        <dbReference type="PROSITE" id="PS50089"/>
    </source>
</evidence>
<dbReference type="AlphaFoldDB" id="A0A2A9NYM3"/>
<protein>
    <recommendedName>
        <fullName evidence="2">RING-type E3 ubiquitin transferase</fullName>
        <ecNumber evidence="2">2.3.2.27</ecNumber>
    </recommendedName>
</protein>
<organism evidence="11 12">
    <name type="scientific">Amanita thiersii Skay4041</name>
    <dbReference type="NCBI Taxonomy" id="703135"/>
    <lineage>
        <taxon>Eukaryota</taxon>
        <taxon>Fungi</taxon>
        <taxon>Dikarya</taxon>
        <taxon>Basidiomycota</taxon>
        <taxon>Agaricomycotina</taxon>
        <taxon>Agaricomycetes</taxon>
        <taxon>Agaricomycetidae</taxon>
        <taxon>Agaricales</taxon>
        <taxon>Pluteineae</taxon>
        <taxon>Amanitaceae</taxon>
        <taxon>Amanita</taxon>
    </lineage>
</organism>
<keyword evidence="3" id="KW-0808">Transferase</keyword>
<accession>A0A2A9NYM3</accession>
<dbReference type="PROSITE" id="PS00518">
    <property type="entry name" value="ZF_RING_1"/>
    <property type="match status" value="1"/>
</dbReference>
<reference evidence="11 12" key="1">
    <citation type="submission" date="2014-02" db="EMBL/GenBank/DDBJ databases">
        <title>Transposable element dynamics among asymbiotic and ectomycorrhizal Amanita fungi.</title>
        <authorList>
            <consortium name="DOE Joint Genome Institute"/>
            <person name="Hess J."/>
            <person name="Skrede I."/>
            <person name="Wolfe B."/>
            <person name="LaButti K."/>
            <person name="Ohm R.A."/>
            <person name="Grigoriev I.V."/>
            <person name="Pringle A."/>
        </authorList>
    </citation>
    <scope>NUCLEOTIDE SEQUENCE [LARGE SCALE GENOMIC DNA]</scope>
    <source>
        <strain evidence="11 12">SKay4041</strain>
    </source>
</reference>
<gene>
    <name evidence="11" type="ORF">AMATHDRAFT_137517</name>
</gene>
<evidence type="ECO:0000256" key="7">
    <source>
        <dbReference type="ARBA" id="ARBA00023015"/>
    </source>
</evidence>
<evidence type="ECO:0000313" key="11">
    <source>
        <dbReference type="EMBL" id="PFH53617.1"/>
    </source>
</evidence>
<keyword evidence="8" id="KW-0804">Transcription</keyword>
<dbReference type="InterPro" id="IPR017907">
    <property type="entry name" value="Znf_RING_CS"/>
</dbReference>
<dbReference type="GO" id="GO:0006513">
    <property type="term" value="P:protein monoubiquitination"/>
    <property type="evidence" value="ECO:0007669"/>
    <property type="project" value="TreeGrafter"/>
</dbReference>
<evidence type="ECO:0000256" key="5">
    <source>
        <dbReference type="ARBA" id="ARBA00022771"/>
    </source>
</evidence>
<dbReference type="SUPFAM" id="SSF57850">
    <property type="entry name" value="RING/U-box"/>
    <property type="match status" value="1"/>
</dbReference>
<dbReference type="InterPro" id="IPR001841">
    <property type="entry name" value="Znf_RING"/>
</dbReference>
<keyword evidence="7" id="KW-0805">Transcription regulation</keyword>
<dbReference type="OrthoDB" id="21204at2759"/>
<evidence type="ECO:0000313" key="12">
    <source>
        <dbReference type="Proteomes" id="UP000242287"/>
    </source>
</evidence>
<keyword evidence="5 9" id="KW-0863">Zinc-finger</keyword>
<evidence type="ECO:0000256" key="2">
    <source>
        <dbReference type="ARBA" id="ARBA00012483"/>
    </source>
</evidence>
<evidence type="ECO:0000256" key="9">
    <source>
        <dbReference type="PROSITE-ProRule" id="PRU00175"/>
    </source>
</evidence>
<dbReference type="GO" id="GO:0061630">
    <property type="term" value="F:ubiquitin protein ligase activity"/>
    <property type="evidence" value="ECO:0007669"/>
    <property type="project" value="UniProtKB-EC"/>
</dbReference>
<dbReference type="PANTHER" id="PTHR46077:SF1">
    <property type="entry name" value="TOP1 BINDING ARGININE_SERINE RICH PROTEIN, E3 UBIQUITIN LIGASE"/>
    <property type="match status" value="1"/>
</dbReference>
<dbReference type="PROSITE" id="PS50089">
    <property type="entry name" value="ZF_RING_2"/>
    <property type="match status" value="1"/>
</dbReference>
<keyword evidence="12" id="KW-1185">Reference proteome</keyword>
<dbReference type="Proteomes" id="UP000242287">
    <property type="component" value="Unassembled WGS sequence"/>
</dbReference>
<dbReference type="Pfam" id="PF13639">
    <property type="entry name" value="zf-RING_2"/>
    <property type="match status" value="1"/>
</dbReference>
<keyword evidence="4" id="KW-0479">Metal-binding</keyword>
<dbReference type="PANTHER" id="PTHR46077">
    <property type="entry name" value="E3 UBIQUITIN-PROTEIN LIGASE TOPORS"/>
    <property type="match status" value="1"/>
</dbReference>
<evidence type="ECO:0000256" key="1">
    <source>
        <dbReference type="ARBA" id="ARBA00000900"/>
    </source>
</evidence>
<evidence type="ECO:0000256" key="8">
    <source>
        <dbReference type="ARBA" id="ARBA00023163"/>
    </source>
</evidence>
<comment type="catalytic activity">
    <reaction evidence="1">
        <text>S-ubiquitinyl-[E2 ubiquitin-conjugating enzyme]-L-cysteine + [acceptor protein]-L-lysine = [E2 ubiquitin-conjugating enzyme]-L-cysteine + N(6)-ubiquitinyl-[acceptor protein]-L-lysine.</text>
        <dbReference type="EC" id="2.3.2.27"/>
    </reaction>
</comment>
<dbReference type="InterPro" id="IPR013083">
    <property type="entry name" value="Znf_RING/FYVE/PHD"/>
</dbReference>
<evidence type="ECO:0000256" key="6">
    <source>
        <dbReference type="ARBA" id="ARBA00022833"/>
    </source>
</evidence>
<dbReference type="STRING" id="703135.A0A2A9NYM3"/>
<dbReference type="SMART" id="SM00184">
    <property type="entry name" value="RING"/>
    <property type="match status" value="1"/>
</dbReference>
<evidence type="ECO:0000256" key="4">
    <source>
        <dbReference type="ARBA" id="ARBA00022723"/>
    </source>
</evidence>
<dbReference type="GO" id="GO:0008270">
    <property type="term" value="F:zinc ion binding"/>
    <property type="evidence" value="ECO:0007669"/>
    <property type="project" value="UniProtKB-KW"/>
</dbReference>
<dbReference type="GO" id="GO:0000209">
    <property type="term" value="P:protein polyubiquitination"/>
    <property type="evidence" value="ECO:0007669"/>
    <property type="project" value="TreeGrafter"/>
</dbReference>
<sequence length="242" mass="28347">MSTRSSTPPPKRAKVESSSLVVSSKGVDVNVDQNENQCSICLQEIVDRTVVPTCSHDFCFECLVIWTRQSRRCPLCAQTIGEYLIHNIRSKHDFSKHYLAPLRISPTPLGVPLEIAPQTRLARRRRTARERELERRTREELDEADRLERSIMKRRWIYHHHLYAKHVASNTFTRYKPYPSPAQFSASQDWISRATCFIRRELQVWPNLDIEVMSPILDDSYYSIEGDYLVSHHIHNINHEIH</sequence>
<name>A0A2A9NYM3_9AGAR</name>
<evidence type="ECO:0000256" key="3">
    <source>
        <dbReference type="ARBA" id="ARBA00022679"/>
    </source>
</evidence>
<feature type="domain" description="RING-type" evidence="10">
    <location>
        <begin position="38"/>
        <end position="76"/>
    </location>
</feature>
<dbReference type="EMBL" id="KZ301973">
    <property type="protein sequence ID" value="PFH53617.1"/>
    <property type="molecule type" value="Genomic_DNA"/>
</dbReference>
<proteinExistence type="predicted"/>
<dbReference type="EC" id="2.3.2.27" evidence="2"/>